<dbReference type="Proteomes" id="UP000253490">
    <property type="component" value="Unassembled WGS sequence"/>
</dbReference>
<evidence type="ECO:0000313" key="2">
    <source>
        <dbReference type="Proteomes" id="UP000253490"/>
    </source>
</evidence>
<reference evidence="1 2" key="1">
    <citation type="submission" date="2018-06" db="EMBL/GenBank/DDBJ databases">
        <title>Genomic Encyclopedia of Type Strains, Phase IV (KMG-IV): sequencing the most valuable type-strain genomes for metagenomic binning, comparative biology and taxonomic classification.</title>
        <authorList>
            <person name="Goeker M."/>
        </authorList>
    </citation>
    <scope>NUCLEOTIDE SEQUENCE [LARGE SCALE GENOMIC DNA]</scope>
    <source>
        <strain evidence="1 2">DSM 22112</strain>
    </source>
</reference>
<evidence type="ECO:0000313" key="1">
    <source>
        <dbReference type="EMBL" id="RBP61365.1"/>
    </source>
</evidence>
<dbReference type="EMBL" id="QNRX01000014">
    <property type="protein sequence ID" value="RBP61365.1"/>
    <property type="molecule type" value="Genomic_DNA"/>
</dbReference>
<protein>
    <submittedName>
        <fullName evidence="1">Uncharacterized protein</fullName>
    </submittedName>
</protein>
<keyword evidence="2" id="KW-1185">Reference proteome</keyword>
<gene>
    <name evidence="1" type="ORF">DES36_11447</name>
</gene>
<organism evidence="1 2">
    <name type="scientific">Alkalibaculum bacchi</name>
    <dbReference type="NCBI Taxonomy" id="645887"/>
    <lineage>
        <taxon>Bacteria</taxon>
        <taxon>Bacillati</taxon>
        <taxon>Bacillota</taxon>
        <taxon>Clostridia</taxon>
        <taxon>Eubacteriales</taxon>
        <taxon>Eubacteriaceae</taxon>
        <taxon>Alkalibaculum</taxon>
    </lineage>
</organism>
<comment type="caution">
    <text evidence="1">The sequence shown here is derived from an EMBL/GenBank/DDBJ whole genome shotgun (WGS) entry which is preliminary data.</text>
</comment>
<accession>A0A366I201</accession>
<dbReference type="AlphaFoldDB" id="A0A366I201"/>
<dbReference type="RefSeq" id="WP_113921192.1">
    <property type="nucleotide sequence ID" value="NZ_QNRX01000014.1"/>
</dbReference>
<sequence>MSDEIGARRDYKKIISYENALQNTISSINDTIVKLSIAKERNLIGEEGYEELKTLALELNEMLCKIKEDI</sequence>
<name>A0A366I201_9FIRM</name>
<proteinExistence type="predicted"/>